<dbReference type="PRINTS" id="PR00121">
    <property type="entry name" value="NAKATPASE"/>
</dbReference>
<gene>
    <name evidence="7" type="ORF">EFY79_12660</name>
</gene>
<dbReference type="PANTHER" id="PTHR42861">
    <property type="entry name" value="CALCIUM-TRANSPORTING ATPASE"/>
    <property type="match status" value="1"/>
</dbReference>
<evidence type="ECO:0000256" key="1">
    <source>
        <dbReference type="ARBA" id="ARBA00004370"/>
    </source>
</evidence>
<keyword evidence="3 5" id="KW-1133">Transmembrane helix</keyword>
<dbReference type="SUPFAM" id="SSF81660">
    <property type="entry name" value="Metal cation-transporting ATPase, ATP-binding domain N"/>
    <property type="match status" value="1"/>
</dbReference>
<dbReference type="Proteomes" id="UP000267223">
    <property type="component" value="Unassembled WGS sequence"/>
</dbReference>
<reference evidence="7 8" key="1">
    <citation type="submission" date="2018-11" db="EMBL/GenBank/DDBJ databases">
        <title>Draft genome sequence of Ferruginibacter sp. BO-59.</title>
        <authorList>
            <person name="Im W.T."/>
        </authorList>
    </citation>
    <scope>NUCLEOTIDE SEQUENCE [LARGE SCALE GENOMIC DNA]</scope>
    <source>
        <strain evidence="7 8">BO-59</strain>
    </source>
</reference>
<dbReference type="InterPro" id="IPR001757">
    <property type="entry name" value="P_typ_ATPase"/>
</dbReference>
<evidence type="ECO:0000313" key="7">
    <source>
        <dbReference type="EMBL" id="RNI35844.1"/>
    </source>
</evidence>
<organism evidence="7 8">
    <name type="scientific">Hanamia caeni</name>
    <dbReference type="NCBI Taxonomy" id="2294116"/>
    <lineage>
        <taxon>Bacteria</taxon>
        <taxon>Pseudomonadati</taxon>
        <taxon>Bacteroidota</taxon>
        <taxon>Chitinophagia</taxon>
        <taxon>Chitinophagales</taxon>
        <taxon>Chitinophagaceae</taxon>
        <taxon>Hanamia</taxon>
    </lineage>
</organism>
<feature type="transmembrane region" description="Helical" evidence="5">
    <location>
        <begin position="61"/>
        <end position="77"/>
    </location>
</feature>
<dbReference type="Gene3D" id="2.70.150.10">
    <property type="entry name" value="Calcium-transporting ATPase, cytoplasmic transduction domain A"/>
    <property type="match status" value="1"/>
</dbReference>
<dbReference type="SUPFAM" id="SSF81665">
    <property type="entry name" value="Calcium ATPase, transmembrane domain M"/>
    <property type="match status" value="1"/>
</dbReference>
<evidence type="ECO:0000256" key="4">
    <source>
        <dbReference type="ARBA" id="ARBA00023136"/>
    </source>
</evidence>
<keyword evidence="4 5" id="KW-0472">Membrane</keyword>
<dbReference type="InterPro" id="IPR023214">
    <property type="entry name" value="HAD_sf"/>
</dbReference>
<accession>A0A3M9NDI8</accession>
<proteinExistence type="predicted"/>
<dbReference type="NCBIfam" id="TIGR01494">
    <property type="entry name" value="ATPase_P-type"/>
    <property type="match status" value="1"/>
</dbReference>
<dbReference type="Pfam" id="PF13246">
    <property type="entry name" value="Cation_ATPase"/>
    <property type="match status" value="1"/>
</dbReference>
<comment type="subcellular location">
    <subcellularLocation>
        <location evidence="1">Membrane</location>
    </subcellularLocation>
</comment>
<dbReference type="EMBL" id="RJJR01000009">
    <property type="protein sequence ID" value="RNI35844.1"/>
    <property type="molecule type" value="Genomic_DNA"/>
</dbReference>
<dbReference type="GO" id="GO:0016887">
    <property type="term" value="F:ATP hydrolysis activity"/>
    <property type="evidence" value="ECO:0007669"/>
    <property type="project" value="InterPro"/>
</dbReference>
<dbReference type="GO" id="GO:0016020">
    <property type="term" value="C:membrane"/>
    <property type="evidence" value="ECO:0007669"/>
    <property type="project" value="UniProtKB-SubCell"/>
</dbReference>
<evidence type="ECO:0000256" key="5">
    <source>
        <dbReference type="SAM" id="Phobius"/>
    </source>
</evidence>
<feature type="transmembrane region" description="Helical" evidence="5">
    <location>
        <begin position="30"/>
        <end position="55"/>
    </location>
</feature>
<dbReference type="PRINTS" id="PR00119">
    <property type="entry name" value="CATATPASE"/>
</dbReference>
<dbReference type="GO" id="GO:0005524">
    <property type="term" value="F:ATP binding"/>
    <property type="evidence" value="ECO:0007669"/>
    <property type="project" value="InterPro"/>
</dbReference>
<evidence type="ECO:0000259" key="6">
    <source>
        <dbReference type="Pfam" id="PF00122"/>
    </source>
</evidence>
<dbReference type="InterPro" id="IPR018303">
    <property type="entry name" value="ATPase_P-typ_P_site"/>
</dbReference>
<evidence type="ECO:0000256" key="2">
    <source>
        <dbReference type="ARBA" id="ARBA00022692"/>
    </source>
</evidence>
<protein>
    <recommendedName>
        <fullName evidence="6">P-type ATPase A domain-containing protein</fullName>
    </recommendedName>
</protein>
<dbReference type="Gene3D" id="3.40.50.1000">
    <property type="entry name" value="HAD superfamily/HAD-like"/>
    <property type="match status" value="1"/>
</dbReference>
<keyword evidence="8" id="KW-1185">Reference proteome</keyword>
<evidence type="ECO:0000256" key="3">
    <source>
        <dbReference type="ARBA" id="ARBA00022989"/>
    </source>
</evidence>
<dbReference type="Pfam" id="PF00122">
    <property type="entry name" value="E1-E2_ATPase"/>
    <property type="match status" value="1"/>
</dbReference>
<dbReference type="AlphaFoldDB" id="A0A3M9NDI8"/>
<feature type="transmembrane region" description="Helical" evidence="5">
    <location>
        <begin position="220"/>
        <end position="238"/>
    </location>
</feature>
<feature type="domain" description="P-type ATPase A" evidence="6">
    <location>
        <begin position="93"/>
        <end position="202"/>
    </location>
</feature>
<dbReference type="InterPro" id="IPR059000">
    <property type="entry name" value="ATPase_P-type_domA"/>
</dbReference>
<dbReference type="SUPFAM" id="SSF81653">
    <property type="entry name" value="Calcium ATPase, transduction domain A"/>
    <property type="match status" value="1"/>
</dbReference>
<dbReference type="InterPro" id="IPR008250">
    <property type="entry name" value="ATPase_P-typ_transduc_dom_A_sf"/>
</dbReference>
<name>A0A3M9NDI8_9BACT</name>
<dbReference type="InterPro" id="IPR023299">
    <property type="entry name" value="ATPase_P-typ_cyto_dom_N"/>
</dbReference>
<dbReference type="PROSITE" id="PS00154">
    <property type="entry name" value="ATPASE_E1_E2"/>
    <property type="match status" value="1"/>
</dbReference>
<keyword evidence="2 5" id="KW-0812">Transmembrane</keyword>
<dbReference type="Gene3D" id="3.40.1110.10">
    <property type="entry name" value="Calcium-transporting ATPase, cytoplasmic domain N"/>
    <property type="match status" value="1"/>
</dbReference>
<comment type="caution">
    <text evidence="7">The sequence shown here is derived from an EMBL/GenBank/DDBJ whole genome shotgun (WGS) entry which is preliminary data.</text>
</comment>
<evidence type="ECO:0000313" key="8">
    <source>
        <dbReference type="Proteomes" id="UP000267223"/>
    </source>
</evidence>
<sequence length="421" mass="46159">MEGLTETAAYQQQQQRIDKTNIKKPWIKDLLLLISQYKNPLILLLVFAVILSTFLGEYSESIIILVVLLLTGILGFIQERSAGHAIEKLRRLVHNVAAVKRDNVEKEIPVEEVVPGDIVLLNAGDIIPADCYIIQSNDLHVNESVLTGESFPSEKFSGDCTVRAPLSKVTNAVFKGTSVINGTATVLAVTTGNKTILGKIGYSLQKEQAPTAFEKGINRFGYLLMYLTIVISVAILIINLSLHKPLFDSILFALALAVGLAPELLPAIITITLAAGAKRMAGKKVIVKKLSAIQNLGEIDILCSDKTGTLTEGIVKLKDAIDCNGKQSDKVILYALLNATFQTGFYNPIDEAIKAASDRDINAFKKIDEVPYDFQRKRLSIVIKENNRQIMITKGAVNNVLAVCTNAESVDNKFLKVQYFE</sequence>
<feature type="transmembrane region" description="Helical" evidence="5">
    <location>
        <begin position="250"/>
        <end position="275"/>
    </location>
</feature>
<dbReference type="OrthoDB" id="9770315at2"/>
<dbReference type="Gene3D" id="1.20.1110.10">
    <property type="entry name" value="Calcium-transporting ATPase, transmembrane domain"/>
    <property type="match status" value="1"/>
</dbReference>
<dbReference type="InterPro" id="IPR023298">
    <property type="entry name" value="ATPase_P-typ_TM_dom_sf"/>
</dbReference>